<comment type="caution">
    <text evidence="1">The sequence shown here is derived from an EMBL/GenBank/DDBJ whole genome shotgun (WGS) entry which is preliminary data.</text>
</comment>
<accession>A0ACB7ZRP4</accession>
<proteinExistence type="predicted"/>
<gene>
    <name evidence="1" type="ORF">BJ138DRAFT_115895</name>
</gene>
<organism evidence="1 2">
    <name type="scientific">Hygrophoropsis aurantiaca</name>
    <dbReference type="NCBI Taxonomy" id="72124"/>
    <lineage>
        <taxon>Eukaryota</taxon>
        <taxon>Fungi</taxon>
        <taxon>Dikarya</taxon>
        <taxon>Basidiomycota</taxon>
        <taxon>Agaricomycotina</taxon>
        <taxon>Agaricomycetes</taxon>
        <taxon>Agaricomycetidae</taxon>
        <taxon>Boletales</taxon>
        <taxon>Coniophorineae</taxon>
        <taxon>Hygrophoropsidaceae</taxon>
        <taxon>Hygrophoropsis</taxon>
    </lineage>
</organism>
<evidence type="ECO:0000313" key="2">
    <source>
        <dbReference type="Proteomes" id="UP000790377"/>
    </source>
</evidence>
<protein>
    <submittedName>
        <fullName evidence="1">Uncharacterized protein</fullName>
    </submittedName>
</protein>
<dbReference type="Proteomes" id="UP000790377">
    <property type="component" value="Unassembled WGS sequence"/>
</dbReference>
<keyword evidence="2" id="KW-1185">Reference proteome</keyword>
<reference evidence="1" key="1">
    <citation type="journal article" date="2021" name="New Phytol.">
        <title>Evolutionary innovations through gain and loss of genes in the ectomycorrhizal Boletales.</title>
        <authorList>
            <person name="Wu G."/>
            <person name="Miyauchi S."/>
            <person name="Morin E."/>
            <person name="Kuo A."/>
            <person name="Drula E."/>
            <person name="Varga T."/>
            <person name="Kohler A."/>
            <person name="Feng B."/>
            <person name="Cao Y."/>
            <person name="Lipzen A."/>
            <person name="Daum C."/>
            <person name="Hundley H."/>
            <person name="Pangilinan J."/>
            <person name="Johnson J."/>
            <person name="Barry K."/>
            <person name="LaButti K."/>
            <person name="Ng V."/>
            <person name="Ahrendt S."/>
            <person name="Min B."/>
            <person name="Choi I.G."/>
            <person name="Park H."/>
            <person name="Plett J.M."/>
            <person name="Magnuson J."/>
            <person name="Spatafora J.W."/>
            <person name="Nagy L.G."/>
            <person name="Henrissat B."/>
            <person name="Grigoriev I.V."/>
            <person name="Yang Z.L."/>
            <person name="Xu J."/>
            <person name="Martin F.M."/>
        </authorList>
    </citation>
    <scope>NUCLEOTIDE SEQUENCE</scope>
    <source>
        <strain evidence="1">ATCC 28755</strain>
    </source>
</reference>
<evidence type="ECO:0000313" key="1">
    <source>
        <dbReference type="EMBL" id="KAH7903586.1"/>
    </source>
</evidence>
<dbReference type="EMBL" id="MU268874">
    <property type="protein sequence ID" value="KAH7903586.1"/>
    <property type="molecule type" value="Genomic_DNA"/>
</dbReference>
<name>A0ACB7ZRP4_9AGAM</name>
<sequence>MVFAGSAPTFPWQLFAVICVGMSTGHVPVFRSVVAASMEPLKRDTCGCRDGLSVGQTLSSIIMGTVFTVTIATLPQMVFYVHGVFIILGAFILFFIKDSDRYEISDNQGQDECTLGSVVFGFMRLCVSKPLAE</sequence>